<dbReference type="RefSeq" id="WP_112443166.1">
    <property type="nucleotide sequence ID" value="NZ_CP030074.1"/>
</dbReference>
<dbReference type="InterPro" id="IPR017205">
    <property type="entry name" value="Sig_transdc_His_kinase_ChrS"/>
</dbReference>
<keyword evidence="20" id="KW-1185">Reference proteome</keyword>
<evidence type="ECO:0000256" key="4">
    <source>
        <dbReference type="ARBA" id="ARBA00012438"/>
    </source>
</evidence>
<feature type="transmembrane region" description="Helical" evidence="17">
    <location>
        <begin position="95"/>
        <end position="114"/>
    </location>
</feature>
<dbReference type="Gene3D" id="3.30.565.10">
    <property type="entry name" value="Histidine kinase-like ATPase, C-terminal domain"/>
    <property type="match status" value="1"/>
</dbReference>
<dbReference type="GO" id="GO:0005737">
    <property type="term" value="C:cytoplasm"/>
    <property type="evidence" value="ECO:0007669"/>
    <property type="project" value="UniProtKB-SubCell"/>
</dbReference>
<evidence type="ECO:0000256" key="15">
    <source>
        <dbReference type="ARBA" id="ARBA00030800"/>
    </source>
</evidence>
<dbReference type="PANTHER" id="PTHR24421">
    <property type="entry name" value="NITRATE/NITRITE SENSOR PROTEIN NARX-RELATED"/>
    <property type="match status" value="1"/>
</dbReference>
<dbReference type="PRINTS" id="PR00344">
    <property type="entry name" value="BCTRLSENSOR"/>
</dbReference>
<evidence type="ECO:0000256" key="1">
    <source>
        <dbReference type="ARBA" id="ARBA00000085"/>
    </source>
</evidence>
<feature type="transmembrane region" description="Helical" evidence="17">
    <location>
        <begin position="43"/>
        <end position="61"/>
    </location>
</feature>
<feature type="domain" description="Histidine kinase" evidence="18">
    <location>
        <begin position="185"/>
        <end position="406"/>
    </location>
</feature>
<organism evidence="19 20">
    <name type="scientific">Streptomyces cadmiisoli</name>
    <dbReference type="NCBI Taxonomy" id="2184053"/>
    <lineage>
        <taxon>Bacteria</taxon>
        <taxon>Bacillati</taxon>
        <taxon>Actinomycetota</taxon>
        <taxon>Actinomycetes</taxon>
        <taxon>Kitasatosporales</taxon>
        <taxon>Streptomycetaceae</taxon>
        <taxon>Streptomyces</taxon>
        <taxon>Streptomyces aurantiacus group</taxon>
    </lineage>
</organism>
<evidence type="ECO:0000256" key="7">
    <source>
        <dbReference type="ARBA" id="ARBA00022490"/>
    </source>
</evidence>
<evidence type="ECO:0000313" key="19">
    <source>
        <dbReference type="EMBL" id="AWW43346.1"/>
    </source>
</evidence>
<feature type="transmembrane region" description="Helical" evidence="17">
    <location>
        <begin position="121"/>
        <end position="139"/>
    </location>
</feature>
<comment type="catalytic activity">
    <reaction evidence="1">
        <text>ATP + protein L-histidine = ADP + protein N-phospho-L-histidine.</text>
        <dbReference type="EC" id="2.7.13.3"/>
    </reaction>
</comment>
<evidence type="ECO:0000256" key="17">
    <source>
        <dbReference type="SAM" id="Phobius"/>
    </source>
</evidence>
<dbReference type="InterPro" id="IPR011712">
    <property type="entry name" value="Sig_transdc_His_kin_sub3_dim/P"/>
</dbReference>
<feature type="region of interest" description="Disordered" evidence="16">
    <location>
        <begin position="338"/>
        <end position="364"/>
    </location>
</feature>
<accession>A0A2Z4JE48</accession>
<evidence type="ECO:0000256" key="2">
    <source>
        <dbReference type="ARBA" id="ARBA00001966"/>
    </source>
</evidence>
<dbReference type="Proteomes" id="UP000249616">
    <property type="component" value="Plasmid unnamed1"/>
</dbReference>
<dbReference type="EMBL" id="CP030074">
    <property type="protein sequence ID" value="AWW43346.1"/>
    <property type="molecule type" value="Genomic_DNA"/>
</dbReference>
<evidence type="ECO:0000256" key="14">
    <source>
        <dbReference type="ARBA" id="ARBA00024827"/>
    </source>
</evidence>
<proteinExistence type="predicted"/>
<keyword evidence="6" id="KW-0004">4Fe-4S</keyword>
<dbReference type="KEGG" id="scad:DN051_43030"/>
<geneLocation type="plasmid" evidence="19 20">
    <name>unnamed1</name>
</geneLocation>
<dbReference type="InterPro" id="IPR004358">
    <property type="entry name" value="Sig_transdc_His_kin-like_C"/>
</dbReference>
<dbReference type="PANTHER" id="PTHR24421:SF62">
    <property type="entry name" value="SENSORY TRANSDUCTION HISTIDINE KINASE"/>
    <property type="match status" value="1"/>
</dbReference>
<sequence>MLPNLAAVARRRPFAWAQSLPHLVFLVAAVGTLVRLVELNSGLCWSVAPPTALLGLLYAVGAARWDRLGALAQAIWLGGLLALWSWVAWVVPAPYAAGYAWLAVPLSVLALRVSGRRTRRAAVCAVTALLPAVLVRVGGSADPDLLAPPLAAVGATVVLHRTQQRMMRESARQQHEAGRLAERARIARDLHDTLAQELAGSLMLLQAAERDWDRHPDAARRRLRTVVTALDAHLTETRTIIEDLTPPALERDGLEAVLRDLCAQTVHAAGAPRITFLREHEPYPLPTDRALALLRVARSLLSNACEHARASHIQVVLTYGYGDDATVTVAVRDDGRGFNPAAGARPTSSASPTSSATSATSAEADSGRGYGLAAAVDRLRPLGGTLTVDSAPGRGTCAEASLPVDELTPAGRP</sequence>
<evidence type="ECO:0000256" key="9">
    <source>
        <dbReference type="ARBA" id="ARBA00022723"/>
    </source>
</evidence>
<dbReference type="PIRSF" id="PIRSF037434">
    <property type="entry name" value="STHK_ChrS"/>
    <property type="match status" value="1"/>
</dbReference>
<dbReference type="GO" id="GO:0016020">
    <property type="term" value="C:membrane"/>
    <property type="evidence" value="ECO:0007669"/>
    <property type="project" value="InterPro"/>
</dbReference>
<comment type="function">
    <text evidence="14">Member of the two-component regulatory system NreB/NreC involved in the control of dissimilatory nitrate/nitrite reduction in response to oxygen. NreB functions as a direct oxygen sensor histidine kinase which is autophosphorylated, in the absence of oxygen, probably at the conserved histidine residue, and transfers its phosphate group probably to a conserved aspartate residue of NreC. NreB/NreC activates the expression of the nitrate (narGHJI) and nitrite (nir) reductase operons, as well as the putative nitrate transporter gene narT.</text>
</comment>
<evidence type="ECO:0000256" key="8">
    <source>
        <dbReference type="ARBA" id="ARBA00022679"/>
    </source>
</evidence>
<evidence type="ECO:0000256" key="10">
    <source>
        <dbReference type="ARBA" id="ARBA00022777"/>
    </source>
</evidence>
<dbReference type="InterPro" id="IPR005467">
    <property type="entry name" value="His_kinase_dom"/>
</dbReference>
<dbReference type="InterPro" id="IPR003594">
    <property type="entry name" value="HATPase_dom"/>
</dbReference>
<keyword evidence="7" id="KW-0963">Cytoplasm</keyword>
<protein>
    <recommendedName>
        <fullName evidence="5">Oxygen sensor histidine kinase NreB</fullName>
        <ecNumber evidence="4">2.7.13.3</ecNumber>
    </recommendedName>
    <alternativeName>
        <fullName evidence="15">Nitrogen regulation protein B</fullName>
    </alternativeName>
</protein>
<feature type="transmembrane region" description="Helical" evidence="17">
    <location>
        <begin position="68"/>
        <end position="89"/>
    </location>
</feature>
<keyword evidence="8" id="KW-0808">Transferase</keyword>
<dbReference type="InterPro" id="IPR050482">
    <property type="entry name" value="Sensor_HK_TwoCompSys"/>
</dbReference>
<evidence type="ECO:0000256" key="3">
    <source>
        <dbReference type="ARBA" id="ARBA00004496"/>
    </source>
</evidence>
<dbReference type="CDD" id="cd16917">
    <property type="entry name" value="HATPase_UhpB-NarQ-NarX-like"/>
    <property type="match status" value="1"/>
</dbReference>
<feature type="transmembrane region" description="Helical" evidence="17">
    <location>
        <begin position="20"/>
        <end position="37"/>
    </location>
</feature>
<dbReference type="PROSITE" id="PS50109">
    <property type="entry name" value="HIS_KIN"/>
    <property type="match status" value="1"/>
</dbReference>
<dbReference type="GO" id="GO:0046983">
    <property type="term" value="F:protein dimerization activity"/>
    <property type="evidence" value="ECO:0007669"/>
    <property type="project" value="InterPro"/>
</dbReference>
<dbReference type="InterPro" id="IPR036890">
    <property type="entry name" value="HATPase_C_sf"/>
</dbReference>
<keyword evidence="9" id="KW-0479">Metal-binding</keyword>
<feature type="region of interest" description="Disordered" evidence="16">
    <location>
        <begin position="383"/>
        <end position="413"/>
    </location>
</feature>
<keyword evidence="17" id="KW-1133">Transmembrane helix</keyword>
<name>A0A2Z4JE48_9ACTN</name>
<dbReference type="Pfam" id="PF07730">
    <property type="entry name" value="HisKA_3"/>
    <property type="match status" value="1"/>
</dbReference>
<dbReference type="GO" id="GO:0046872">
    <property type="term" value="F:metal ion binding"/>
    <property type="evidence" value="ECO:0007669"/>
    <property type="project" value="UniProtKB-KW"/>
</dbReference>
<keyword evidence="11" id="KW-0408">Iron</keyword>
<keyword evidence="17" id="KW-0472">Membrane</keyword>
<evidence type="ECO:0000256" key="11">
    <source>
        <dbReference type="ARBA" id="ARBA00023004"/>
    </source>
</evidence>
<evidence type="ECO:0000256" key="12">
    <source>
        <dbReference type="ARBA" id="ARBA00023012"/>
    </source>
</evidence>
<gene>
    <name evidence="19" type="ORF">DN051_43030</name>
</gene>
<keyword evidence="12" id="KW-0902">Two-component regulatory system</keyword>
<keyword evidence="13" id="KW-0411">Iron-sulfur</keyword>
<evidence type="ECO:0000313" key="20">
    <source>
        <dbReference type="Proteomes" id="UP000249616"/>
    </source>
</evidence>
<dbReference type="Gene3D" id="1.20.5.1930">
    <property type="match status" value="1"/>
</dbReference>
<reference evidence="20" key="1">
    <citation type="submission" date="2018-06" db="EMBL/GenBank/DDBJ databases">
        <authorList>
            <person name="Li K."/>
        </authorList>
    </citation>
    <scope>NUCLEOTIDE SEQUENCE [LARGE SCALE GENOMIC DNA]</scope>
    <source>
        <strain evidence="20">ZFG47</strain>
        <plasmid evidence="20">unnamed1</plasmid>
    </source>
</reference>
<evidence type="ECO:0000259" key="18">
    <source>
        <dbReference type="PROSITE" id="PS50109"/>
    </source>
</evidence>
<dbReference type="SUPFAM" id="SSF55874">
    <property type="entry name" value="ATPase domain of HSP90 chaperone/DNA topoisomerase II/histidine kinase"/>
    <property type="match status" value="1"/>
</dbReference>
<comment type="cofactor">
    <cofactor evidence="2">
        <name>[4Fe-4S] cluster</name>
        <dbReference type="ChEBI" id="CHEBI:49883"/>
    </cofactor>
</comment>
<evidence type="ECO:0000256" key="13">
    <source>
        <dbReference type="ARBA" id="ARBA00023014"/>
    </source>
</evidence>
<keyword evidence="10 19" id="KW-0418">Kinase</keyword>
<dbReference type="AlphaFoldDB" id="A0A2Z4JE48"/>
<dbReference type="EC" id="2.7.13.3" evidence="4"/>
<dbReference type="GO" id="GO:0051539">
    <property type="term" value="F:4 iron, 4 sulfur cluster binding"/>
    <property type="evidence" value="ECO:0007669"/>
    <property type="project" value="UniProtKB-KW"/>
</dbReference>
<comment type="subcellular location">
    <subcellularLocation>
        <location evidence="3">Cytoplasm</location>
    </subcellularLocation>
</comment>
<evidence type="ECO:0000256" key="16">
    <source>
        <dbReference type="SAM" id="MobiDB-lite"/>
    </source>
</evidence>
<dbReference type="SMART" id="SM00387">
    <property type="entry name" value="HATPase_c"/>
    <property type="match status" value="1"/>
</dbReference>
<dbReference type="Pfam" id="PF02518">
    <property type="entry name" value="HATPase_c"/>
    <property type="match status" value="1"/>
</dbReference>
<keyword evidence="17" id="KW-0812">Transmembrane</keyword>
<evidence type="ECO:0000256" key="5">
    <source>
        <dbReference type="ARBA" id="ARBA00017322"/>
    </source>
</evidence>
<dbReference type="GO" id="GO:0000155">
    <property type="term" value="F:phosphorelay sensor kinase activity"/>
    <property type="evidence" value="ECO:0007669"/>
    <property type="project" value="InterPro"/>
</dbReference>
<feature type="compositionally biased region" description="Low complexity" evidence="16">
    <location>
        <begin position="340"/>
        <end position="364"/>
    </location>
</feature>
<keyword evidence="19" id="KW-0614">Plasmid</keyword>
<evidence type="ECO:0000256" key="6">
    <source>
        <dbReference type="ARBA" id="ARBA00022485"/>
    </source>
</evidence>